<organism evidence="2 3">
    <name type="scientific">Thermogemmata fonticola</name>
    <dbReference type="NCBI Taxonomy" id="2755323"/>
    <lineage>
        <taxon>Bacteria</taxon>
        <taxon>Pseudomonadati</taxon>
        <taxon>Planctomycetota</taxon>
        <taxon>Planctomycetia</taxon>
        <taxon>Gemmatales</taxon>
        <taxon>Gemmataceae</taxon>
        <taxon>Thermogemmata</taxon>
    </lineage>
</organism>
<accession>A0A7V9ABQ5</accession>
<dbReference type="RefSeq" id="WP_194537760.1">
    <property type="nucleotide sequence ID" value="NZ_JACEFB010000005.1"/>
</dbReference>
<keyword evidence="1" id="KW-0472">Membrane</keyword>
<evidence type="ECO:0000313" key="3">
    <source>
        <dbReference type="Proteomes" id="UP000542342"/>
    </source>
</evidence>
<feature type="transmembrane region" description="Helical" evidence="1">
    <location>
        <begin position="96"/>
        <end position="115"/>
    </location>
</feature>
<feature type="transmembrane region" description="Helical" evidence="1">
    <location>
        <begin position="127"/>
        <end position="153"/>
    </location>
</feature>
<sequence>MLQDNTVSFTFKYRNIVLSWFYLIWFILAGQLRRNSLTLWVSTILSGVVVLWVSIETQRDRWDLRQRRIARAGPTYGQILDRAIMEQAYAVLSSQFPAGTAGAVPLLIPSTLLRLNQIQSHLGFMHYSYWIMYGVYLGFLMPLLTLSCVNTLIDPENDAWVWLWSRPLPRSSIYLAQWIGTLPWIFLLNFGVLTALALAGGTYGRRSLFLYSLSIMLGIFALASLFHFFHILFRRPVVIGLIYVFFFESLVGNLPGSVKLLSLTFHIRSLMYRAAQAEGYQVELLLFPEAATWEAAVGFLLFVTVLLTLLGAWLSSYRERREII</sequence>
<feature type="transmembrane region" description="Helical" evidence="1">
    <location>
        <begin position="173"/>
        <end position="196"/>
    </location>
</feature>
<keyword evidence="1" id="KW-1133">Transmembrane helix</keyword>
<feature type="transmembrane region" description="Helical" evidence="1">
    <location>
        <begin position="232"/>
        <end position="251"/>
    </location>
</feature>
<evidence type="ECO:0000256" key="1">
    <source>
        <dbReference type="SAM" id="Phobius"/>
    </source>
</evidence>
<comment type="caution">
    <text evidence="2">The sequence shown here is derived from an EMBL/GenBank/DDBJ whole genome shotgun (WGS) entry which is preliminary data.</text>
</comment>
<feature type="transmembrane region" description="Helical" evidence="1">
    <location>
        <begin position="208"/>
        <end position="226"/>
    </location>
</feature>
<proteinExistence type="predicted"/>
<feature type="transmembrane region" description="Helical" evidence="1">
    <location>
        <begin position="295"/>
        <end position="314"/>
    </location>
</feature>
<feature type="transmembrane region" description="Helical" evidence="1">
    <location>
        <begin position="12"/>
        <end position="30"/>
    </location>
</feature>
<reference evidence="2 3" key="1">
    <citation type="submission" date="2020-07" db="EMBL/GenBank/DDBJ databases">
        <title>Thermogemmata thermophila gen. nov., sp. nov., a novel moderate thermophilic planctomycete from a Kamchatka hot spring.</title>
        <authorList>
            <person name="Elcheninov A.G."/>
            <person name="Podosokorskaya O.A."/>
            <person name="Kovaleva O.L."/>
            <person name="Novikov A."/>
            <person name="Bonch-Osmolovskaya E.A."/>
            <person name="Toshchakov S.V."/>
            <person name="Kublanov I.V."/>
        </authorList>
    </citation>
    <scope>NUCLEOTIDE SEQUENCE [LARGE SCALE GENOMIC DNA]</scope>
    <source>
        <strain evidence="2 3">2918</strain>
    </source>
</reference>
<keyword evidence="1" id="KW-0812">Transmembrane</keyword>
<evidence type="ECO:0000313" key="2">
    <source>
        <dbReference type="EMBL" id="MBA2226323.1"/>
    </source>
</evidence>
<dbReference type="EMBL" id="JACEFB010000005">
    <property type="protein sequence ID" value="MBA2226323.1"/>
    <property type="molecule type" value="Genomic_DNA"/>
</dbReference>
<gene>
    <name evidence="2" type="ORF">H0921_09145</name>
</gene>
<name>A0A7V9ABQ5_9BACT</name>
<feature type="transmembrane region" description="Helical" evidence="1">
    <location>
        <begin position="37"/>
        <end position="55"/>
    </location>
</feature>
<evidence type="ECO:0008006" key="4">
    <source>
        <dbReference type="Google" id="ProtNLM"/>
    </source>
</evidence>
<dbReference type="Proteomes" id="UP000542342">
    <property type="component" value="Unassembled WGS sequence"/>
</dbReference>
<keyword evidence="3" id="KW-1185">Reference proteome</keyword>
<dbReference type="AlphaFoldDB" id="A0A7V9ABQ5"/>
<protein>
    <recommendedName>
        <fullName evidence="4">ABC transporter permease</fullName>
    </recommendedName>
</protein>